<reference evidence="2" key="1">
    <citation type="submission" date="2019-08" db="EMBL/GenBank/DDBJ databases">
        <authorList>
            <person name="Kucharzyk K."/>
            <person name="Murdoch R.W."/>
            <person name="Higgins S."/>
            <person name="Loffler F."/>
        </authorList>
    </citation>
    <scope>NUCLEOTIDE SEQUENCE</scope>
</reference>
<name>A0A645GF14_9ZZZZ</name>
<dbReference type="EMBL" id="VSSQ01070845">
    <property type="protein sequence ID" value="MPN22574.1"/>
    <property type="molecule type" value="Genomic_DNA"/>
</dbReference>
<evidence type="ECO:0000313" key="2">
    <source>
        <dbReference type="EMBL" id="MPN22574.1"/>
    </source>
</evidence>
<accession>A0A645GF14</accession>
<evidence type="ECO:0000256" key="1">
    <source>
        <dbReference type="SAM" id="MobiDB-lite"/>
    </source>
</evidence>
<feature type="region of interest" description="Disordered" evidence="1">
    <location>
        <begin position="43"/>
        <end position="62"/>
    </location>
</feature>
<sequence>MHRIQLLHKEPKSQPGQHNINHCATKKLCRVKLVAELFKNRIERKTKKKQEAGHVQSQKAKH</sequence>
<organism evidence="2">
    <name type="scientific">bioreactor metagenome</name>
    <dbReference type="NCBI Taxonomy" id="1076179"/>
    <lineage>
        <taxon>unclassified sequences</taxon>
        <taxon>metagenomes</taxon>
        <taxon>ecological metagenomes</taxon>
    </lineage>
</organism>
<gene>
    <name evidence="2" type="ORF">SDC9_169957</name>
</gene>
<feature type="region of interest" description="Disordered" evidence="1">
    <location>
        <begin position="1"/>
        <end position="20"/>
    </location>
</feature>
<dbReference type="AlphaFoldDB" id="A0A645GF14"/>
<proteinExistence type="predicted"/>
<protein>
    <submittedName>
        <fullName evidence="2">Uncharacterized protein</fullName>
    </submittedName>
</protein>
<comment type="caution">
    <text evidence="2">The sequence shown here is derived from an EMBL/GenBank/DDBJ whole genome shotgun (WGS) entry which is preliminary data.</text>
</comment>